<accession>A0AAD1X693</accession>
<sequence>MNIRRIAGICEETSKQRPKVKKSAFLPKIQREKRRFDCRQQSYRKFKGSNTKLFQPKKSLESQIQQMREESLYTKLLPQLNLTELKAEDALFSPILISSRKGIKDQKRTEGSKPEFSQEPLPTTRGFEQSLMFERRPHKKHSLMKKIRRSLMQQKLDQDSKEKQNEEMLKHFMTISITGKEELRNSSLDSKEENKSRSFLKKSTMSTLVNKPVVLPDKLVKRFVKGRNKKIEKN</sequence>
<dbReference type="AlphaFoldDB" id="A0AAD1X693"/>
<evidence type="ECO:0000313" key="2">
    <source>
        <dbReference type="EMBL" id="CAI2364678.1"/>
    </source>
</evidence>
<reference evidence="2" key="1">
    <citation type="submission" date="2023-07" db="EMBL/GenBank/DDBJ databases">
        <authorList>
            <consortium name="AG Swart"/>
            <person name="Singh M."/>
            <person name="Singh A."/>
            <person name="Seah K."/>
            <person name="Emmerich C."/>
        </authorList>
    </citation>
    <scope>NUCLEOTIDE SEQUENCE</scope>
    <source>
        <strain evidence="2">DP1</strain>
    </source>
</reference>
<proteinExistence type="predicted"/>
<organism evidence="2 3">
    <name type="scientific">Euplotes crassus</name>
    <dbReference type="NCBI Taxonomy" id="5936"/>
    <lineage>
        <taxon>Eukaryota</taxon>
        <taxon>Sar</taxon>
        <taxon>Alveolata</taxon>
        <taxon>Ciliophora</taxon>
        <taxon>Intramacronucleata</taxon>
        <taxon>Spirotrichea</taxon>
        <taxon>Hypotrichia</taxon>
        <taxon>Euplotida</taxon>
        <taxon>Euplotidae</taxon>
        <taxon>Moneuplotes</taxon>
    </lineage>
</organism>
<name>A0AAD1X693_EUPCR</name>
<dbReference type="EMBL" id="CAMPGE010005834">
    <property type="protein sequence ID" value="CAI2364678.1"/>
    <property type="molecule type" value="Genomic_DNA"/>
</dbReference>
<evidence type="ECO:0000256" key="1">
    <source>
        <dbReference type="SAM" id="MobiDB-lite"/>
    </source>
</evidence>
<keyword evidence="3" id="KW-1185">Reference proteome</keyword>
<dbReference type="Proteomes" id="UP001295684">
    <property type="component" value="Unassembled WGS sequence"/>
</dbReference>
<comment type="caution">
    <text evidence="2">The sequence shown here is derived from an EMBL/GenBank/DDBJ whole genome shotgun (WGS) entry which is preliminary data.</text>
</comment>
<gene>
    <name evidence="2" type="ORF">ECRASSUSDP1_LOCUS6023</name>
</gene>
<protein>
    <submittedName>
        <fullName evidence="2">Uncharacterized protein</fullName>
    </submittedName>
</protein>
<feature type="compositionally biased region" description="Basic and acidic residues" evidence="1">
    <location>
        <begin position="183"/>
        <end position="196"/>
    </location>
</feature>
<feature type="region of interest" description="Disordered" evidence="1">
    <location>
        <begin position="103"/>
        <end position="122"/>
    </location>
</feature>
<evidence type="ECO:0000313" key="3">
    <source>
        <dbReference type="Proteomes" id="UP001295684"/>
    </source>
</evidence>
<feature type="compositionally biased region" description="Basic and acidic residues" evidence="1">
    <location>
        <begin position="103"/>
        <end position="113"/>
    </location>
</feature>
<feature type="region of interest" description="Disordered" evidence="1">
    <location>
        <begin position="183"/>
        <end position="203"/>
    </location>
</feature>